<dbReference type="GO" id="GO:0005634">
    <property type="term" value="C:nucleus"/>
    <property type="evidence" value="ECO:0007669"/>
    <property type="project" value="UniProtKB-SubCell"/>
</dbReference>
<feature type="compositionally biased region" description="Basic and acidic residues" evidence="3">
    <location>
        <begin position="130"/>
        <end position="143"/>
    </location>
</feature>
<reference evidence="5" key="2">
    <citation type="submission" date="2025-08" db="UniProtKB">
        <authorList>
            <consortium name="Ensembl"/>
        </authorList>
    </citation>
    <scope>IDENTIFICATION</scope>
</reference>
<feature type="compositionally biased region" description="Acidic residues" evidence="3">
    <location>
        <begin position="402"/>
        <end position="418"/>
    </location>
</feature>
<proteinExistence type="predicted"/>
<sequence>MAAMWRDAAAQQAEVLASRLRELLSVGVGLLRSEVGVDLGLQPELYPSWVILLTAFLGLLVVVLMWAAACTGRKREARVVQQATKAPAAKSVKPEESKKKGKKKPVEKQKPQPNGRAVIDLQEDTIVMEEVPKQQAEMKTEKNKNKKKKMKTEVKNVQNSLSVDGKETDDGAWETKISNKEKRQQRRRDKVVNEDAGVQKTEVQGNSSVVEHRTTATAATSIGLKKNKGEPFHVKSGKGDGIISHVSSNWNEAPVANGGGWTDMAMKLPASISNVDRESWVMSTKPTSSPAKRTPESAPWGQESESSGGSTAKEWTGAWMEHRFFNSIGTWGGADERKEATEKKPSAFSALGLSASATEQSPQTIKADFQDQCLQEEVDYAWSGISDCTNPDWVAPSVEWGNCDEQETTPSPESEEPVLETHKVSDDDKEKLDNAAAIGVKSKKKKKKKKKQGEESSAPAQLHEEQEKASAVELQEPVPSAHAEPKIEDGNVNEQAEVNVDNFLLLKPELPVSVMKESSIAVLDSTSQKVISQVPQRLPEPDPSAVTIAKQNSMPPTTQSE</sequence>
<comment type="subcellular location">
    <subcellularLocation>
        <location evidence="1">Nucleus</location>
    </subcellularLocation>
</comment>
<reference evidence="5" key="3">
    <citation type="submission" date="2025-09" db="UniProtKB">
        <authorList>
            <consortium name="Ensembl"/>
        </authorList>
    </citation>
    <scope>IDENTIFICATION</scope>
</reference>
<feature type="compositionally biased region" description="Polar residues" evidence="3">
    <location>
        <begin position="549"/>
        <end position="561"/>
    </location>
</feature>
<evidence type="ECO:0000313" key="5">
    <source>
        <dbReference type="Ensembl" id="ENSECRP00000031402.1"/>
    </source>
</evidence>
<keyword evidence="2" id="KW-0539">Nucleus</keyword>
<keyword evidence="4" id="KW-1133">Transmembrane helix</keyword>
<evidence type="ECO:0000256" key="2">
    <source>
        <dbReference type="ARBA" id="ARBA00023242"/>
    </source>
</evidence>
<dbReference type="InterPro" id="IPR031402">
    <property type="entry name" value="LYRIC"/>
</dbReference>
<gene>
    <name evidence="5" type="primary">MTDH</name>
    <name evidence="5" type="synonym">LOC114663483</name>
</gene>
<evidence type="ECO:0000256" key="3">
    <source>
        <dbReference type="SAM" id="MobiDB-lite"/>
    </source>
</evidence>
<dbReference type="AlphaFoldDB" id="A0A8C4TJJ1"/>
<dbReference type="GO" id="GO:0006357">
    <property type="term" value="P:regulation of transcription by RNA polymerase II"/>
    <property type="evidence" value="ECO:0007669"/>
    <property type="project" value="TreeGrafter"/>
</dbReference>
<evidence type="ECO:0000313" key="6">
    <source>
        <dbReference type="Proteomes" id="UP000694620"/>
    </source>
</evidence>
<dbReference type="InterPro" id="IPR052305">
    <property type="entry name" value="TransReg_TumorExp"/>
</dbReference>
<name>A0A8C4TJJ1_ERPCA</name>
<dbReference type="GO" id="GO:0043123">
    <property type="term" value="P:positive regulation of canonical NF-kappaB signal transduction"/>
    <property type="evidence" value="ECO:0007669"/>
    <property type="project" value="InterPro"/>
</dbReference>
<keyword evidence="4" id="KW-0812">Transmembrane</keyword>
<keyword evidence="6" id="KW-1185">Reference proteome</keyword>
<dbReference type="GO" id="GO:0003712">
    <property type="term" value="F:transcription coregulator activity"/>
    <property type="evidence" value="ECO:0007669"/>
    <property type="project" value="TreeGrafter"/>
</dbReference>
<evidence type="ECO:0000256" key="1">
    <source>
        <dbReference type="ARBA" id="ARBA00004123"/>
    </source>
</evidence>
<protein>
    <submittedName>
        <fullName evidence="5">Metadherin</fullName>
    </submittedName>
</protein>
<feature type="compositionally biased region" description="Polar residues" evidence="3">
    <location>
        <begin position="201"/>
        <end position="214"/>
    </location>
</feature>
<feature type="transmembrane region" description="Helical" evidence="4">
    <location>
        <begin position="49"/>
        <end position="69"/>
    </location>
</feature>
<dbReference type="GeneTree" id="ENSGT00940000154181"/>
<dbReference type="GO" id="GO:0043066">
    <property type="term" value="P:negative regulation of apoptotic process"/>
    <property type="evidence" value="ECO:0007669"/>
    <property type="project" value="InterPro"/>
</dbReference>
<evidence type="ECO:0000256" key="4">
    <source>
        <dbReference type="SAM" id="Phobius"/>
    </source>
</evidence>
<feature type="region of interest" description="Disordered" evidence="3">
    <location>
        <begin position="396"/>
        <end position="494"/>
    </location>
</feature>
<feature type="region of interest" description="Disordered" evidence="3">
    <location>
        <begin position="528"/>
        <end position="561"/>
    </location>
</feature>
<dbReference type="Pfam" id="PF15686">
    <property type="entry name" value="LYRIC"/>
    <property type="match status" value="1"/>
</dbReference>
<dbReference type="PANTHER" id="PTHR23251:SF0">
    <property type="entry name" value="PROTEIN LYRIC"/>
    <property type="match status" value="1"/>
</dbReference>
<dbReference type="PANTHER" id="PTHR23251">
    <property type="entry name" value="LYSINE-RICH CEACAM1 CO-ISOLATED PROTEIN LYRIC PROTEIN"/>
    <property type="match status" value="1"/>
</dbReference>
<feature type="region of interest" description="Disordered" evidence="3">
    <location>
        <begin position="82"/>
        <end position="214"/>
    </location>
</feature>
<dbReference type="Ensembl" id="ENSECRT00000032069.1">
    <property type="protein sequence ID" value="ENSECRP00000031402.1"/>
    <property type="gene ID" value="ENSECRG00000021287.1"/>
</dbReference>
<accession>A0A8C4TJJ1</accession>
<feature type="compositionally biased region" description="Basic residues" evidence="3">
    <location>
        <begin position="441"/>
        <end position="451"/>
    </location>
</feature>
<feature type="compositionally biased region" description="Basic and acidic residues" evidence="3">
    <location>
        <begin position="92"/>
        <end position="110"/>
    </location>
</feature>
<organism evidence="5 6">
    <name type="scientific">Erpetoichthys calabaricus</name>
    <name type="common">Rope fish</name>
    <name type="synonym">Calamoichthys calabaricus</name>
    <dbReference type="NCBI Taxonomy" id="27687"/>
    <lineage>
        <taxon>Eukaryota</taxon>
        <taxon>Metazoa</taxon>
        <taxon>Chordata</taxon>
        <taxon>Craniata</taxon>
        <taxon>Vertebrata</taxon>
        <taxon>Euteleostomi</taxon>
        <taxon>Actinopterygii</taxon>
        <taxon>Polypteriformes</taxon>
        <taxon>Polypteridae</taxon>
        <taxon>Erpetoichthys</taxon>
    </lineage>
</organism>
<dbReference type="GO" id="GO:0045766">
    <property type="term" value="P:positive regulation of angiogenesis"/>
    <property type="evidence" value="ECO:0007669"/>
    <property type="project" value="InterPro"/>
</dbReference>
<feature type="compositionally biased region" description="Basic and acidic residues" evidence="3">
    <location>
        <begin position="419"/>
        <end position="433"/>
    </location>
</feature>
<keyword evidence="4" id="KW-0472">Membrane</keyword>
<dbReference type="Proteomes" id="UP000694620">
    <property type="component" value="Chromosome 13"/>
</dbReference>
<reference evidence="5" key="1">
    <citation type="submission" date="2021-06" db="EMBL/GenBank/DDBJ databases">
        <authorList>
            <consortium name="Wellcome Sanger Institute Data Sharing"/>
        </authorList>
    </citation>
    <scope>NUCLEOTIDE SEQUENCE [LARGE SCALE GENOMIC DNA]</scope>
</reference>
<feature type="region of interest" description="Disordered" evidence="3">
    <location>
        <begin position="283"/>
        <end position="312"/>
    </location>
</feature>